<feature type="compositionally biased region" description="Polar residues" evidence="1">
    <location>
        <begin position="1294"/>
        <end position="1319"/>
    </location>
</feature>
<protein>
    <submittedName>
        <fullName evidence="2">Uncharacterized protein</fullName>
    </submittedName>
</protein>
<feature type="compositionally biased region" description="Polar residues" evidence="1">
    <location>
        <begin position="562"/>
        <end position="573"/>
    </location>
</feature>
<evidence type="ECO:0000313" key="2">
    <source>
        <dbReference type="EMBL" id="JAB56646.1"/>
    </source>
</evidence>
<feature type="compositionally biased region" description="Low complexity" evidence="1">
    <location>
        <begin position="43"/>
        <end position="53"/>
    </location>
</feature>
<feature type="region of interest" description="Disordered" evidence="1">
    <location>
        <begin position="316"/>
        <end position="362"/>
    </location>
</feature>
<feature type="compositionally biased region" description="Polar residues" evidence="1">
    <location>
        <begin position="1547"/>
        <end position="1560"/>
    </location>
</feature>
<evidence type="ECO:0000256" key="1">
    <source>
        <dbReference type="SAM" id="MobiDB-lite"/>
    </source>
</evidence>
<dbReference type="EMBL" id="GANO01003225">
    <property type="protein sequence ID" value="JAB56646.1"/>
    <property type="molecule type" value="mRNA"/>
</dbReference>
<feature type="compositionally biased region" description="Low complexity" evidence="1">
    <location>
        <begin position="1250"/>
        <end position="1279"/>
    </location>
</feature>
<feature type="compositionally biased region" description="Polar residues" evidence="1">
    <location>
        <begin position="1579"/>
        <end position="1632"/>
    </location>
</feature>
<feature type="region of interest" description="Disordered" evidence="1">
    <location>
        <begin position="562"/>
        <end position="583"/>
    </location>
</feature>
<feature type="compositionally biased region" description="Basic and acidic residues" evidence="1">
    <location>
        <begin position="940"/>
        <end position="954"/>
    </location>
</feature>
<feature type="compositionally biased region" description="Polar residues" evidence="1">
    <location>
        <begin position="1148"/>
        <end position="1163"/>
    </location>
</feature>
<feature type="region of interest" description="Disordered" evidence="1">
    <location>
        <begin position="39"/>
        <end position="86"/>
    </location>
</feature>
<feature type="compositionally biased region" description="Polar residues" evidence="1">
    <location>
        <begin position="913"/>
        <end position="927"/>
    </location>
</feature>
<feature type="region of interest" description="Disordered" evidence="1">
    <location>
        <begin position="1131"/>
        <end position="1163"/>
    </location>
</feature>
<reference evidence="2" key="1">
    <citation type="journal article" date="2014" name="Insect Biochem. Mol. Biol.">
        <title>An insight into the sialome of the frog biting fly, Corethrella appendiculata.</title>
        <authorList>
            <person name="Ribeiro J.M.C."/>
            <person name="Chagas A.C."/>
            <person name="Pham V.M."/>
            <person name="Lounibos L.P."/>
            <person name="Calvo E."/>
        </authorList>
    </citation>
    <scope>NUCLEOTIDE SEQUENCE</scope>
    <source>
        <tissue evidence="2">Salivary glands</tissue>
    </source>
</reference>
<feature type="compositionally biased region" description="Basic residues" evidence="1">
    <location>
        <begin position="344"/>
        <end position="357"/>
    </location>
</feature>
<feature type="non-terminal residue" evidence="2">
    <location>
        <position position="1"/>
    </location>
</feature>
<feature type="compositionally biased region" description="Low complexity" evidence="1">
    <location>
        <begin position="317"/>
        <end position="333"/>
    </location>
</feature>
<organism evidence="2">
    <name type="scientific">Corethrella appendiculata</name>
    <dbReference type="NCBI Taxonomy" id="1370023"/>
    <lineage>
        <taxon>Eukaryota</taxon>
        <taxon>Metazoa</taxon>
        <taxon>Ecdysozoa</taxon>
        <taxon>Arthropoda</taxon>
        <taxon>Hexapoda</taxon>
        <taxon>Insecta</taxon>
        <taxon>Pterygota</taxon>
        <taxon>Neoptera</taxon>
        <taxon>Endopterygota</taxon>
        <taxon>Diptera</taxon>
        <taxon>Nematocera</taxon>
        <taxon>Culicoidea</taxon>
        <taxon>Chaoboridae</taxon>
        <taxon>Corethrella</taxon>
    </lineage>
</organism>
<feature type="region of interest" description="Disordered" evidence="1">
    <location>
        <begin position="640"/>
        <end position="660"/>
    </location>
</feature>
<feature type="region of interest" description="Disordered" evidence="1">
    <location>
        <begin position="1663"/>
        <end position="1690"/>
    </location>
</feature>
<sequence>LRFDEIGHDFFNDSDSLSYASLSRSSSLIQFESLERQMQNDNSSGLQQLSGSSPSIYSIELSNSNDTQQQQSQDCNRKNEQQQQQSAYVKKNNLLTASNLLNKIKHQSSHHHHQQQQSENLNISDSELYSSSSVSSATSGSGCEESTGYISGDDFDTLLNNSKNNKLNSTVIHHHNISNLSNQSANNSNGNRVQCNLIKCVENRNKLFMIKNNKNSIESLSEDSGYCDHLQTSSLLKIKSKSLTNFNSMENLNLFIIDDNDRELRQQKRGRQHEDKLSSFSTYQRHIDVDDIDTHCWTNSDNQDFDDEQTSSCLLKITPSSSPISTTTTTPTTALRKTDEHQQQRRQRSSTNVRKKQQTNYSEPIYYEADEETKNNYYENIDEKMKNQNENFTHQFHQKHISTSSPELFSSSHNNNNNNCENYFLNQKCFSNNNNNNNANLSNSNSQNCSANFHQNINFTIVSSVPEYLNLCGASGSNSDHSYPYDWNLIADSADSSSVANKNFNLYNLQQHQHPYHHQLQQNSSNINNRKQQNINASYANLTALNYSDEDDDQFVKITLNPKQSSKMASSRKSPMPNDDQNGAEIILDSYLDDPKQEFSSLLDEISAHFDRNLSIINDQMENYEPIAKFLKQHKNKNQIPEELSNSPPQPPPRRTQIKTNPYQLTVQQQQQITSHREDANKSPVIKATFDRDPTNLVTSYAASLERCNFDLTESTQNLYQQKYAPPIPVRQSIKYDFIATSTPNLSFYHSNDKSDEDETNRNIVDGDHRNSLRNINRNSGILLSSSSSKCGLQKGVSFCPIVSEIIWKDNAYDINIDDNLSQSSDMNDNDDDNFERFGVVQETDIIDDVDMLDDGDAYFLNSSFKSNRNSDILLSESSSSLNEYNNNQHHQYRSITPTNNVFKQQQQQQQQTHSNSNLTQQKQQHMANEYDHKHHHHQRDHDQQQSNVHKRDNYVSNSNNTNTAKPVVVDDDNDYGSKCSKNSFNLSSIKMIGDEESHNTQRNFNEKVYFIKQQQQEKQFSCFNEENSNKNFNKMMNSDNNNFIIAEQQSAIASSTSVPLSTSTAVYNKNNNNNLNNNSEVNNKNLLIKNNTNTVAVASKMNKNEKKSKNFLSRLSSGFRFSFRNKSKKNKESFISSISDGTDRNFKQQQSTDNRKSVTASESSNGDFIFIPLKGTNQTAKQKSQQYDSVIEEFKKQKQQQQHHQQQQQPHDNIDGSVNINSYETIIDDEYNYHQQYYQQQQEKHENSVDSNTSNLSDSNSILNNNNNNNKNHVLISKPPLPKQPPRVVGVCTKQQNQRSSTPQQRTTHAYRASSTTPPREIDVIDNYNHQNGISTLSTTNTTDRFSVNNNNNNINLINNNNNNNNKNLNCDNNNYYYNNNHHLMMGSEQKIGLIETNLDTHETIISGKTRSLMELGIGGGGGNTSGQNHHHNKQILINNNKINVNSAINHQNEPGRPHKSMEFLLDKENQRNILPPENELQKSHETGTNLSEHQLRVQASLQRLNIPDWYKQYQNKDCAGNVSGSGVTTGGLIRKRNSDVGRWTGLNSKTTSLSSLGSHRSDRSPVMLSPSAHSHHGGQTTGFSRWSTSHLNNSNQTSPSVSTRGSFQRGGVNSSILSTPSTQFNTNSSIRNSFRQPYLGWRSQEKLSQPRTPAERLASSLLSQTKQHHHHQQQQQQEQKQEPVVTPEIQSSIKEVTSAIVHYVNDQTNKSRSRSASPSQRCWLESSFVGTRPLDSPQTPSFENSSVLGHNRHHHNDQMTTGSTHDFRINLSHVNGVVFNN</sequence>
<name>W4VRG8_9DIPT</name>
<feature type="region of interest" description="Disordered" evidence="1">
    <location>
        <begin position="902"/>
        <end position="970"/>
    </location>
</feature>
<feature type="compositionally biased region" description="Low complexity" evidence="1">
    <location>
        <begin position="1675"/>
        <end position="1689"/>
    </location>
</feature>
<accession>W4VRG8</accession>
<feature type="compositionally biased region" description="Low complexity" evidence="1">
    <location>
        <begin position="1200"/>
        <end position="1210"/>
    </location>
</feature>
<feature type="region of interest" description="Disordered" evidence="1">
    <location>
        <begin position="1543"/>
        <end position="1632"/>
    </location>
</feature>
<feature type="compositionally biased region" description="Low complexity" evidence="1">
    <location>
        <begin position="62"/>
        <end position="74"/>
    </location>
</feature>
<feature type="region of interest" description="Disordered" evidence="1">
    <location>
        <begin position="1195"/>
        <end position="1219"/>
    </location>
</feature>
<feature type="region of interest" description="Disordered" evidence="1">
    <location>
        <begin position="1239"/>
        <end position="1321"/>
    </location>
</feature>
<feature type="compositionally biased region" description="Polar residues" evidence="1">
    <location>
        <begin position="955"/>
        <end position="965"/>
    </location>
</feature>
<proteinExistence type="evidence at transcript level"/>